<dbReference type="AlphaFoldDB" id="A0A9J6FB70"/>
<proteinExistence type="predicted"/>
<dbReference type="OrthoDB" id="6502139at2759"/>
<dbReference type="Proteomes" id="UP000821853">
    <property type="component" value="Chromosome 1"/>
</dbReference>
<organism evidence="1 2">
    <name type="scientific">Haemaphysalis longicornis</name>
    <name type="common">Bush tick</name>
    <dbReference type="NCBI Taxonomy" id="44386"/>
    <lineage>
        <taxon>Eukaryota</taxon>
        <taxon>Metazoa</taxon>
        <taxon>Ecdysozoa</taxon>
        <taxon>Arthropoda</taxon>
        <taxon>Chelicerata</taxon>
        <taxon>Arachnida</taxon>
        <taxon>Acari</taxon>
        <taxon>Parasitiformes</taxon>
        <taxon>Ixodida</taxon>
        <taxon>Ixodoidea</taxon>
        <taxon>Ixodidae</taxon>
        <taxon>Haemaphysalinae</taxon>
        <taxon>Haemaphysalis</taxon>
    </lineage>
</organism>
<gene>
    <name evidence="1" type="ORF">HPB48_022070</name>
</gene>
<dbReference type="EMBL" id="JABSTR010000001">
    <property type="protein sequence ID" value="KAH9360003.1"/>
    <property type="molecule type" value="Genomic_DNA"/>
</dbReference>
<sequence length="143" mass="16419">MKTGTFKRRDYRKLRIVVTGGCESTSWPVHVVDGQWFFDGRKCSRWGFPRGTCLPAKHRGVFGSLDDCRRQCVHRSDRSCGEVPPAETCSLQQLRHAYFADMQAKGGVRCVNTSRRTRMNLRCLIRSNQFPSFAACRRICGRK</sequence>
<reference evidence="1 2" key="1">
    <citation type="journal article" date="2020" name="Cell">
        <title>Large-Scale Comparative Analyses of Tick Genomes Elucidate Their Genetic Diversity and Vector Capacities.</title>
        <authorList>
            <consortium name="Tick Genome and Microbiome Consortium (TIGMIC)"/>
            <person name="Jia N."/>
            <person name="Wang J."/>
            <person name="Shi W."/>
            <person name="Du L."/>
            <person name="Sun Y."/>
            <person name="Zhan W."/>
            <person name="Jiang J.F."/>
            <person name="Wang Q."/>
            <person name="Zhang B."/>
            <person name="Ji P."/>
            <person name="Bell-Sakyi L."/>
            <person name="Cui X.M."/>
            <person name="Yuan T.T."/>
            <person name="Jiang B.G."/>
            <person name="Yang W.F."/>
            <person name="Lam T.T."/>
            <person name="Chang Q.C."/>
            <person name="Ding S.J."/>
            <person name="Wang X.J."/>
            <person name="Zhu J.G."/>
            <person name="Ruan X.D."/>
            <person name="Zhao L."/>
            <person name="Wei J.T."/>
            <person name="Ye R.Z."/>
            <person name="Que T.C."/>
            <person name="Du C.H."/>
            <person name="Zhou Y.H."/>
            <person name="Cheng J.X."/>
            <person name="Dai P.F."/>
            <person name="Guo W.B."/>
            <person name="Han X.H."/>
            <person name="Huang E.J."/>
            <person name="Li L.F."/>
            <person name="Wei W."/>
            <person name="Gao Y.C."/>
            <person name="Liu J.Z."/>
            <person name="Shao H.Z."/>
            <person name="Wang X."/>
            <person name="Wang C.C."/>
            <person name="Yang T.C."/>
            <person name="Huo Q.B."/>
            <person name="Li W."/>
            <person name="Chen H.Y."/>
            <person name="Chen S.E."/>
            <person name="Zhou L.G."/>
            <person name="Ni X.B."/>
            <person name="Tian J.H."/>
            <person name="Sheng Y."/>
            <person name="Liu T."/>
            <person name="Pan Y.S."/>
            <person name="Xia L.Y."/>
            <person name="Li J."/>
            <person name="Zhao F."/>
            <person name="Cao W.C."/>
        </authorList>
    </citation>
    <scope>NUCLEOTIDE SEQUENCE [LARGE SCALE GENOMIC DNA]</scope>
    <source>
        <strain evidence="1">HaeL-2018</strain>
    </source>
</reference>
<dbReference type="OMA" id="CESTSWP"/>
<dbReference type="VEuPathDB" id="VectorBase:HLOH_062038"/>
<protein>
    <submittedName>
        <fullName evidence="1">Uncharacterized protein</fullName>
    </submittedName>
</protein>
<accession>A0A9J6FB70</accession>
<name>A0A9J6FB70_HAELO</name>
<evidence type="ECO:0000313" key="2">
    <source>
        <dbReference type="Proteomes" id="UP000821853"/>
    </source>
</evidence>
<evidence type="ECO:0000313" key="1">
    <source>
        <dbReference type="EMBL" id="KAH9360003.1"/>
    </source>
</evidence>
<comment type="caution">
    <text evidence="1">The sequence shown here is derived from an EMBL/GenBank/DDBJ whole genome shotgun (WGS) entry which is preliminary data.</text>
</comment>
<keyword evidence="2" id="KW-1185">Reference proteome</keyword>